<dbReference type="EMBL" id="JGZK01000003">
    <property type="protein sequence ID" value="KFI87090.1"/>
    <property type="molecule type" value="Genomic_DNA"/>
</dbReference>
<proteinExistence type="predicted"/>
<protein>
    <submittedName>
        <fullName evidence="3">Uncharacterized protein</fullName>
    </submittedName>
</protein>
<evidence type="ECO:0000313" key="3">
    <source>
        <dbReference type="EMBL" id="KFI87090.1"/>
    </source>
</evidence>
<keyword evidence="2" id="KW-1133">Transmembrane helix</keyword>
<feature type="compositionally biased region" description="Pro residues" evidence="1">
    <location>
        <begin position="47"/>
        <end position="61"/>
    </location>
</feature>
<feature type="transmembrane region" description="Helical" evidence="2">
    <location>
        <begin position="143"/>
        <end position="170"/>
    </location>
</feature>
<organism evidence="3 4">
    <name type="scientific">Bifidobacterium reuteri DSM 23975</name>
    <dbReference type="NCBI Taxonomy" id="1437610"/>
    <lineage>
        <taxon>Bacteria</taxon>
        <taxon>Bacillati</taxon>
        <taxon>Actinomycetota</taxon>
        <taxon>Actinomycetes</taxon>
        <taxon>Bifidobacteriales</taxon>
        <taxon>Bifidobacteriaceae</taxon>
        <taxon>Bifidobacterium</taxon>
    </lineage>
</organism>
<evidence type="ECO:0000256" key="2">
    <source>
        <dbReference type="SAM" id="Phobius"/>
    </source>
</evidence>
<dbReference type="Proteomes" id="UP000028984">
    <property type="component" value="Unassembled WGS sequence"/>
</dbReference>
<reference evidence="3 4" key="1">
    <citation type="submission" date="2014-03" db="EMBL/GenBank/DDBJ databases">
        <title>Genomics of Bifidobacteria.</title>
        <authorList>
            <person name="Ventura M."/>
            <person name="Milani C."/>
            <person name="Lugli G.A."/>
        </authorList>
    </citation>
    <scope>NUCLEOTIDE SEQUENCE [LARGE SCALE GENOMIC DNA]</scope>
    <source>
        <strain evidence="3 4">DSM 23975</strain>
    </source>
</reference>
<keyword evidence="4" id="KW-1185">Reference proteome</keyword>
<evidence type="ECO:0000256" key="1">
    <source>
        <dbReference type="SAM" id="MobiDB-lite"/>
    </source>
</evidence>
<name>A0A087CUZ0_9BIFI</name>
<accession>A0A087CUZ0</accession>
<evidence type="ECO:0000313" key="4">
    <source>
        <dbReference type="Proteomes" id="UP000028984"/>
    </source>
</evidence>
<keyword evidence="2" id="KW-0812">Transmembrane</keyword>
<keyword evidence="2" id="KW-0472">Membrane</keyword>
<feature type="compositionally biased region" description="Polar residues" evidence="1">
    <location>
        <begin position="1"/>
        <end position="22"/>
    </location>
</feature>
<comment type="caution">
    <text evidence="3">The sequence shown here is derived from an EMBL/GenBank/DDBJ whole genome shotgun (WGS) entry which is preliminary data.</text>
</comment>
<sequence length="513" mass="56211">MTGQQPQEPYNQTNRNPQSNRPRSIPYGQAPQAHIPTQGSQYLPNQPYKPQPQPQPQPGQPTQPSQLDNQAYLGSNNPQQPRPAVPGQAPFAPQQPYVQRPNPYSQPAAPAQAKPYASPGAGQQIPYYSMPPKTKKRGLSGGGVAAIVIAVILVPILLFAAIMAGFAAMANKAVNDAMQQAQNEVETPEKDESQSQTQSQPEIEYITMKDRPSYKGTYDYVNGKYEQYSQEALADTQGFMDKYRIPVTDDGNKYVTDFIAVLGKYATDLKKMGDTVGVNASEMDDVIASYRTNTDTVEGHFLKGEPLDVQVTLQGSNGETYTVDGQNSVDLKPLWADLEPKVAAASNDMGSNYAESAQKIVELAGLQINWNLESAYQYCTKSAENSPDMKTLNDNETFGFYCPVTPNVIYANQQVNGWDSIYAPSAGIRHEIAHHAIHMYCGTIQPPVVIQNGVNRFEGVTNSYAVKYLGADANLLSQSAQQAAANNHRQYLMDDFTDKAAEAIHRGECEAIQ</sequence>
<feature type="compositionally biased region" description="Low complexity" evidence="1">
    <location>
        <begin position="103"/>
        <end position="119"/>
    </location>
</feature>
<feature type="region of interest" description="Disordered" evidence="1">
    <location>
        <begin position="180"/>
        <end position="202"/>
    </location>
</feature>
<dbReference type="eggNOG" id="ENOG5033XKX">
    <property type="taxonomic scope" value="Bacteria"/>
</dbReference>
<dbReference type="AlphaFoldDB" id="A0A087CUZ0"/>
<feature type="region of interest" description="Disordered" evidence="1">
    <location>
        <begin position="1"/>
        <end position="119"/>
    </location>
</feature>
<gene>
    <name evidence="3" type="ORF">BREU_0109</name>
</gene>
<feature type="compositionally biased region" description="Polar residues" evidence="1">
    <location>
        <begin position="67"/>
        <end position="79"/>
    </location>
</feature>